<reference evidence="2 4" key="2">
    <citation type="submission" date="2015-12" db="EMBL/GenBank/DDBJ databases">
        <authorList>
            <person name="Lauer A."/>
            <person name="Humrighouse B."/>
            <person name="Loparev V."/>
            <person name="Shewmaker P.L."/>
            <person name="Whitney A.M."/>
            <person name="McLaughlin R.W."/>
        </authorList>
    </citation>
    <scope>NUCLEOTIDE SEQUENCE [LARGE SCALE GENOMIC DNA]</scope>
    <source>
        <strain evidence="2 4">LMG 23085</strain>
    </source>
</reference>
<gene>
    <name evidence="2" type="ORF">ATZ33_00020</name>
    <name evidence="3" type="ORF">RV15_GL002821</name>
</gene>
<organism evidence="3 5">
    <name type="scientific">Enterococcus silesiacus</name>
    <dbReference type="NCBI Taxonomy" id="332949"/>
    <lineage>
        <taxon>Bacteria</taxon>
        <taxon>Bacillati</taxon>
        <taxon>Bacillota</taxon>
        <taxon>Bacilli</taxon>
        <taxon>Lactobacillales</taxon>
        <taxon>Enterococcaceae</taxon>
        <taxon>Enterococcus</taxon>
    </lineage>
</organism>
<name>A0A0S3K6H4_9ENTE</name>
<dbReference type="AlphaFoldDB" id="A0A0S3K6H4"/>
<reference evidence="3 5" key="1">
    <citation type="submission" date="2014-12" db="EMBL/GenBank/DDBJ databases">
        <title>Draft genome sequences of 29 type strains of Enterococci.</title>
        <authorList>
            <person name="Zhong Z."/>
            <person name="Sun Z."/>
            <person name="Liu W."/>
            <person name="Zhang W."/>
            <person name="Zhang H."/>
        </authorList>
    </citation>
    <scope>NUCLEOTIDE SEQUENCE [LARGE SCALE GENOMIC DNA]</scope>
    <source>
        <strain evidence="3 5">DSM 22801</strain>
    </source>
</reference>
<dbReference type="RefSeq" id="WP_071876858.1">
    <property type="nucleotide sequence ID" value="NZ_JXLC01000004.1"/>
</dbReference>
<keyword evidence="4" id="KW-1185">Reference proteome</keyword>
<evidence type="ECO:0000313" key="4">
    <source>
        <dbReference type="Proteomes" id="UP000065511"/>
    </source>
</evidence>
<evidence type="ECO:0000313" key="5">
    <source>
        <dbReference type="Proteomes" id="UP000183039"/>
    </source>
</evidence>
<sequence length="112" mass="13206">MKKKVISGLFVVLFIGSIGFFTVSEAVGNQQNDRMNTFEMGRRYSHHRGAMNEERNETGQNEDEVEQSQEDTEVQKKWRESNDHPSTRRENSSRNHMNDSRRHNSRMNNSCW</sequence>
<evidence type="ECO:0000313" key="2">
    <source>
        <dbReference type="EMBL" id="ALR99825.1"/>
    </source>
</evidence>
<protein>
    <submittedName>
        <fullName evidence="3">Uncharacterized protein</fullName>
    </submittedName>
</protein>
<dbReference type="Proteomes" id="UP000065511">
    <property type="component" value="Chromosome"/>
</dbReference>
<evidence type="ECO:0000313" key="3">
    <source>
        <dbReference type="EMBL" id="OJG92876.1"/>
    </source>
</evidence>
<dbReference type="Proteomes" id="UP000183039">
    <property type="component" value="Unassembled WGS sequence"/>
</dbReference>
<feature type="region of interest" description="Disordered" evidence="1">
    <location>
        <begin position="27"/>
        <end position="112"/>
    </location>
</feature>
<dbReference type="KEGG" id="ess:ATZ33_00020"/>
<feature type="compositionally biased region" description="Basic and acidic residues" evidence="1">
    <location>
        <begin position="73"/>
        <end position="102"/>
    </location>
</feature>
<dbReference type="OrthoDB" id="2193973at2"/>
<feature type="compositionally biased region" description="Acidic residues" evidence="1">
    <location>
        <begin position="60"/>
        <end position="72"/>
    </location>
</feature>
<proteinExistence type="predicted"/>
<dbReference type="EMBL" id="JXLC01000004">
    <property type="protein sequence ID" value="OJG92876.1"/>
    <property type="molecule type" value="Genomic_DNA"/>
</dbReference>
<dbReference type="EMBL" id="CP013614">
    <property type="protein sequence ID" value="ALR99825.1"/>
    <property type="molecule type" value="Genomic_DNA"/>
</dbReference>
<evidence type="ECO:0000256" key="1">
    <source>
        <dbReference type="SAM" id="MobiDB-lite"/>
    </source>
</evidence>
<accession>A0A0S3K6H4</accession>